<keyword evidence="9" id="KW-1185">Reference proteome</keyword>
<keyword evidence="4 6" id="KW-1133">Transmembrane helix</keyword>
<dbReference type="Gene3D" id="1.20.1510.10">
    <property type="entry name" value="Cation efflux protein transmembrane domain"/>
    <property type="match status" value="1"/>
</dbReference>
<evidence type="ECO:0000256" key="6">
    <source>
        <dbReference type="SAM" id="Phobius"/>
    </source>
</evidence>
<evidence type="ECO:0000256" key="5">
    <source>
        <dbReference type="ARBA" id="ARBA00023136"/>
    </source>
</evidence>
<dbReference type="GO" id="GO:0016020">
    <property type="term" value="C:membrane"/>
    <property type="evidence" value="ECO:0007669"/>
    <property type="project" value="UniProtKB-SubCell"/>
</dbReference>
<evidence type="ECO:0000313" key="9">
    <source>
        <dbReference type="Proteomes" id="UP000265618"/>
    </source>
</evidence>
<evidence type="ECO:0000256" key="4">
    <source>
        <dbReference type="ARBA" id="ARBA00022989"/>
    </source>
</evidence>
<evidence type="ECO:0000256" key="2">
    <source>
        <dbReference type="ARBA" id="ARBA00022448"/>
    </source>
</evidence>
<comment type="subcellular location">
    <subcellularLocation>
        <location evidence="1">Membrane</location>
        <topology evidence="1">Multi-pass membrane protein</topology>
    </subcellularLocation>
</comment>
<protein>
    <submittedName>
        <fullName evidence="8">Cation efflux protein</fullName>
    </submittedName>
</protein>
<feature type="transmembrane region" description="Helical" evidence="6">
    <location>
        <begin position="103"/>
        <end position="123"/>
    </location>
</feature>
<keyword evidence="2" id="KW-0813">Transport</keyword>
<dbReference type="Pfam" id="PF01545">
    <property type="entry name" value="Cation_efflux"/>
    <property type="match status" value="2"/>
</dbReference>
<dbReference type="GO" id="GO:0008324">
    <property type="term" value="F:monoatomic cation transmembrane transporter activity"/>
    <property type="evidence" value="ECO:0007669"/>
    <property type="project" value="InterPro"/>
</dbReference>
<dbReference type="InterPro" id="IPR027469">
    <property type="entry name" value="Cation_efflux_TMD_sf"/>
</dbReference>
<sequence length="234" mass="25958">NVFLVVIKWIAYFMTKSPTVMSSAVDSLLDILSGVILTVAANVDKGERKGVHGIPKDSLWVFHVSPDIDVLVFYVIVGTLSLQLIVTALGVLMSSEVDFELDLFAEVSLILTIVLKIILYIVCKRAAKTSVNYGEMCNAYATDHLNDVLSNSFGFVFAVAGLYYKWWLDPTGSVCICMYIFVNWFFAALEQVRVLNGAPAGMELIKDIEYVCMHCDVRVKCVEYLSAFHVGSGR</sequence>
<evidence type="ECO:0000256" key="1">
    <source>
        <dbReference type="ARBA" id="ARBA00004141"/>
    </source>
</evidence>
<gene>
    <name evidence="8" type="ORF">KIPB_010389</name>
</gene>
<dbReference type="OrthoDB" id="78296at2759"/>
<dbReference type="InterPro" id="IPR058533">
    <property type="entry name" value="Cation_efflux_TM"/>
</dbReference>
<dbReference type="PANTHER" id="PTHR43840">
    <property type="entry name" value="MITOCHONDRIAL METAL TRANSPORTER 1-RELATED"/>
    <property type="match status" value="1"/>
</dbReference>
<feature type="domain" description="Cation efflux protein transmembrane" evidence="7">
    <location>
        <begin position="72"/>
        <end position="195"/>
    </location>
</feature>
<accession>A0A9K3D6G5</accession>
<organism evidence="8 9">
    <name type="scientific">Kipferlia bialata</name>
    <dbReference type="NCBI Taxonomy" id="797122"/>
    <lineage>
        <taxon>Eukaryota</taxon>
        <taxon>Metamonada</taxon>
        <taxon>Carpediemonas-like organisms</taxon>
        <taxon>Kipferlia</taxon>
    </lineage>
</organism>
<keyword evidence="3 6" id="KW-0812">Transmembrane</keyword>
<proteinExistence type="predicted"/>
<comment type="caution">
    <text evidence="8">The sequence shown here is derived from an EMBL/GenBank/DDBJ whole genome shotgun (WGS) entry which is preliminary data.</text>
</comment>
<dbReference type="InterPro" id="IPR050291">
    <property type="entry name" value="CDF_Transporter"/>
</dbReference>
<name>A0A9K3D6G5_9EUKA</name>
<feature type="non-terminal residue" evidence="8">
    <location>
        <position position="1"/>
    </location>
</feature>
<dbReference type="Proteomes" id="UP000265618">
    <property type="component" value="Unassembled WGS sequence"/>
</dbReference>
<evidence type="ECO:0000259" key="7">
    <source>
        <dbReference type="Pfam" id="PF01545"/>
    </source>
</evidence>
<feature type="transmembrane region" description="Helical" evidence="6">
    <location>
        <begin position="71"/>
        <end position="91"/>
    </location>
</feature>
<evidence type="ECO:0000313" key="8">
    <source>
        <dbReference type="EMBL" id="GIQ88193.1"/>
    </source>
</evidence>
<reference evidence="8 9" key="1">
    <citation type="journal article" date="2018" name="PLoS ONE">
        <title>The draft genome of Kipferlia bialata reveals reductive genome evolution in fornicate parasites.</title>
        <authorList>
            <person name="Tanifuji G."/>
            <person name="Takabayashi S."/>
            <person name="Kume K."/>
            <person name="Takagi M."/>
            <person name="Nakayama T."/>
            <person name="Kamikawa R."/>
            <person name="Inagaki Y."/>
            <person name="Hashimoto T."/>
        </authorList>
    </citation>
    <scope>NUCLEOTIDE SEQUENCE [LARGE SCALE GENOMIC DNA]</scope>
    <source>
        <strain evidence="8">NY0173</strain>
    </source>
</reference>
<dbReference type="AlphaFoldDB" id="A0A9K3D6G5"/>
<keyword evidence="5 6" id="KW-0472">Membrane</keyword>
<dbReference type="EMBL" id="BDIP01003848">
    <property type="protein sequence ID" value="GIQ88193.1"/>
    <property type="molecule type" value="Genomic_DNA"/>
</dbReference>
<dbReference type="SUPFAM" id="SSF161111">
    <property type="entry name" value="Cation efflux protein transmembrane domain-like"/>
    <property type="match status" value="1"/>
</dbReference>
<evidence type="ECO:0000256" key="3">
    <source>
        <dbReference type="ARBA" id="ARBA00022692"/>
    </source>
</evidence>
<dbReference type="PANTHER" id="PTHR43840:SF13">
    <property type="entry name" value="CATION EFFLUX PROTEIN CYTOPLASMIC DOMAIN-CONTAINING PROTEIN"/>
    <property type="match status" value="1"/>
</dbReference>
<feature type="domain" description="Cation efflux protein transmembrane" evidence="7">
    <location>
        <begin position="1"/>
        <end position="42"/>
    </location>
</feature>